<name>A0A9D9HDA3_9SPIR</name>
<comment type="caution">
    <text evidence="7">The sequence shown here is derived from an EMBL/GenBank/DDBJ whole genome shotgun (WGS) entry which is preliminary data.</text>
</comment>
<dbReference type="Pfam" id="PF00015">
    <property type="entry name" value="MCPsignal"/>
    <property type="match status" value="1"/>
</dbReference>
<dbReference type="GO" id="GO:0005886">
    <property type="term" value="C:plasma membrane"/>
    <property type="evidence" value="ECO:0007669"/>
    <property type="project" value="TreeGrafter"/>
</dbReference>
<dbReference type="PANTHER" id="PTHR43531:SF11">
    <property type="entry name" value="METHYL-ACCEPTING CHEMOTAXIS PROTEIN 3"/>
    <property type="match status" value="1"/>
</dbReference>
<dbReference type="EMBL" id="JADIMS010000043">
    <property type="protein sequence ID" value="MBO8449985.1"/>
    <property type="molecule type" value="Genomic_DNA"/>
</dbReference>
<dbReference type="Pfam" id="PF13682">
    <property type="entry name" value="CZB"/>
    <property type="match status" value="1"/>
</dbReference>
<feature type="domain" description="Methyl-accepting transducer" evidence="6">
    <location>
        <begin position="67"/>
        <end position="289"/>
    </location>
</feature>
<dbReference type="GO" id="GO:0004888">
    <property type="term" value="F:transmembrane signaling receptor activity"/>
    <property type="evidence" value="ECO:0007669"/>
    <property type="project" value="TreeGrafter"/>
</dbReference>
<evidence type="ECO:0000313" key="8">
    <source>
        <dbReference type="Proteomes" id="UP000823616"/>
    </source>
</evidence>
<dbReference type="Gene3D" id="1.10.287.950">
    <property type="entry name" value="Methyl-accepting chemotaxis protein"/>
    <property type="match status" value="1"/>
</dbReference>
<reference evidence="7" key="1">
    <citation type="submission" date="2020-10" db="EMBL/GenBank/DDBJ databases">
        <authorList>
            <person name="Gilroy R."/>
        </authorList>
    </citation>
    <scope>NUCLEOTIDE SEQUENCE</scope>
    <source>
        <strain evidence="7">B3-4054</strain>
    </source>
</reference>
<evidence type="ECO:0000256" key="4">
    <source>
        <dbReference type="SAM" id="Coils"/>
    </source>
</evidence>
<organism evidence="7 8">
    <name type="scientific">Candidatus Avitreponema avistercoris</name>
    <dbReference type="NCBI Taxonomy" id="2840705"/>
    <lineage>
        <taxon>Bacteria</taxon>
        <taxon>Pseudomonadati</taxon>
        <taxon>Spirochaetota</taxon>
        <taxon>Spirochaetia</taxon>
        <taxon>Spirochaetales</taxon>
        <taxon>Candidatus Avitreponema</taxon>
    </lineage>
</organism>
<reference evidence="7" key="2">
    <citation type="journal article" date="2021" name="PeerJ">
        <title>Extensive microbial diversity within the chicken gut microbiome revealed by metagenomics and culture.</title>
        <authorList>
            <person name="Gilroy R."/>
            <person name="Ravi A."/>
            <person name="Getino M."/>
            <person name="Pursley I."/>
            <person name="Horton D.L."/>
            <person name="Alikhan N.F."/>
            <person name="Baker D."/>
            <person name="Gharbi K."/>
            <person name="Hall N."/>
            <person name="Watson M."/>
            <person name="Adriaenssens E.M."/>
            <person name="Foster-Nyarko E."/>
            <person name="Jarju S."/>
            <person name="Secka A."/>
            <person name="Antonio M."/>
            <person name="Oren A."/>
            <person name="Chaudhuri R.R."/>
            <person name="La Ragione R."/>
            <person name="Hildebrand F."/>
            <person name="Pallen M.J."/>
        </authorList>
    </citation>
    <scope>NUCLEOTIDE SEQUENCE</scope>
    <source>
        <strain evidence="7">B3-4054</strain>
    </source>
</reference>
<proteinExistence type="inferred from homology"/>
<dbReference type="GO" id="GO:0006935">
    <property type="term" value="P:chemotaxis"/>
    <property type="evidence" value="ECO:0007669"/>
    <property type="project" value="UniProtKB-KW"/>
</dbReference>
<gene>
    <name evidence="7" type="ORF">IAA96_02650</name>
</gene>
<evidence type="ECO:0000313" key="7">
    <source>
        <dbReference type="EMBL" id="MBO8449985.1"/>
    </source>
</evidence>
<keyword evidence="1" id="KW-0145">Chemotaxis</keyword>
<dbReference type="SUPFAM" id="SSF58104">
    <property type="entry name" value="Methyl-accepting chemotaxis protein (MCP) signaling domain"/>
    <property type="match status" value="1"/>
</dbReference>
<keyword evidence="3" id="KW-0807">Transducer</keyword>
<sequence>MFGKKKAKTAQPSASGSQDKPLKRTRIQSIDCLEELALQIGSSIEHSSENIAKTLIQAEKFAAFRKDSENSIKTLTEINVDIQKTSGEMTGFTRELESVIQDVNQISTSVSNTAEFTLDRARITEDLTETVAEGEKKVRDVLSVIDVLHESMDAIKEAIAAINDISDQTNLLAMNAAIEAAHAGKAGLGFAVVAGEIRKLSAVTRQDSANIEKTLKSMMDTLNNVRKIADETSGAMKMIEKKVTETTAAFSNIAGEMQNLSGAAGQISESTHKVIQDAENLKEELQNTAGRTRNLSGSVNELQNTMGSISRRSSDISETSNSNIGILDNIIGCIQNIDKEMYDINEELTGKKTFPFARIVLGHLAWITRVRALFSGTSEVDTAKIPDSHSCFLGKWIDTEAKNTYAYSLPVFSQMVQEHEKLHNLVIEIFRTFGQMTQEQREERYQTLVAQSNTIVTLLRRLKSEGGGLTK</sequence>
<dbReference type="InterPro" id="IPR004089">
    <property type="entry name" value="MCPsignal_dom"/>
</dbReference>
<dbReference type="Gene3D" id="1.20.120.30">
    <property type="entry name" value="Aspartate receptor, ligand-binding domain"/>
    <property type="match status" value="1"/>
</dbReference>
<dbReference type="InterPro" id="IPR051310">
    <property type="entry name" value="MCP_chemotaxis"/>
</dbReference>
<dbReference type="PROSITE" id="PS50111">
    <property type="entry name" value="CHEMOTAXIS_TRANSDUC_2"/>
    <property type="match status" value="1"/>
</dbReference>
<dbReference type="SMART" id="SM00283">
    <property type="entry name" value="MA"/>
    <property type="match status" value="1"/>
</dbReference>
<evidence type="ECO:0000256" key="1">
    <source>
        <dbReference type="ARBA" id="ARBA00022500"/>
    </source>
</evidence>
<dbReference type="PANTHER" id="PTHR43531">
    <property type="entry name" value="PROTEIN ICFG"/>
    <property type="match status" value="1"/>
</dbReference>
<accession>A0A9D9HDA3</accession>
<feature type="region of interest" description="Disordered" evidence="5">
    <location>
        <begin position="1"/>
        <end position="22"/>
    </location>
</feature>
<feature type="coiled-coil region" evidence="4">
    <location>
        <begin position="268"/>
        <end position="295"/>
    </location>
</feature>
<keyword evidence="4" id="KW-0175">Coiled coil</keyword>
<evidence type="ECO:0000256" key="2">
    <source>
        <dbReference type="ARBA" id="ARBA00029447"/>
    </source>
</evidence>
<evidence type="ECO:0000256" key="3">
    <source>
        <dbReference type="PROSITE-ProRule" id="PRU00284"/>
    </source>
</evidence>
<dbReference type="Proteomes" id="UP000823616">
    <property type="component" value="Unassembled WGS sequence"/>
</dbReference>
<evidence type="ECO:0000256" key="5">
    <source>
        <dbReference type="SAM" id="MobiDB-lite"/>
    </source>
</evidence>
<protein>
    <submittedName>
        <fullName evidence="7">CZB domain-containing protein</fullName>
    </submittedName>
</protein>
<evidence type="ECO:0000259" key="6">
    <source>
        <dbReference type="PROSITE" id="PS50111"/>
    </source>
</evidence>
<comment type="similarity">
    <text evidence="2">Belongs to the methyl-accepting chemotaxis (MCP) protein family.</text>
</comment>
<dbReference type="AlphaFoldDB" id="A0A9D9HDA3"/>
<dbReference type="InterPro" id="IPR025991">
    <property type="entry name" value="Chemoreceptor_zinc-bind_dom"/>
</dbReference>
<dbReference type="GO" id="GO:0007165">
    <property type="term" value="P:signal transduction"/>
    <property type="evidence" value="ECO:0007669"/>
    <property type="project" value="UniProtKB-KW"/>
</dbReference>